<dbReference type="AlphaFoldDB" id="A0A4Z2E2V6"/>
<sequence length="68" mass="7491">MTSFIPADDLVEQRLEQPRLVGDGVLADVDVGLLQRLLDGGQDLLAVRCRRDRQEVNSTSTSNVNPDL</sequence>
<evidence type="ECO:0000313" key="2">
    <source>
        <dbReference type="Proteomes" id="UP000314294"/>
    </source>
</evidence>
<comment type="caution">
    <text evidence="1">The sequence shown here is derived from an EMBL/GenBank/DDBJ whole genome shotgun (WGS) entry which is preliminary data.</text>
</comment>
<gene>
    <name evidence="1" type="ORF">EYF80_066796</name>
</gene>
<keyword evidence="2" id="KW-1185">Reference proteome</keyword>
<name>A0A4Z2E2V6_9TELE</name>
<protein>
    <submittedName>
        <fullName evidence="1">Uncharacterized protein</fullName>
    </submittedName>
</protein>
<accession>A0A4Z2E2V6</accession>
<organism evidence="1 2">
    <name type="scientific">Liparis tanakae</name>
    <name type="common">Tanaka's snailfish</name>
    <dbReference type="NCBI Taxonomy" id="230148"/>
    <lineage>
        <taxon>Eukaryota</taxon>
        <taxon>Metazoa</taxon>
        <taxon>Chordata</taxon>
        <taxon>Craniata</taxon>
        <taxon>Vertebrata</taxon>
        <taxon>Euteleostomi</taxon>
        <taxon>Actinopterygii</taxon>
        <taxon>Neopterygii</taxon>
        <taxon>Teleostei</taxon>
        <taxon>Neoteleostei</taxon>
        <taxon>Acanthomorphata</taxon>
        <taxon>Eupercaria</taxon>
        <taxon>Perciformes</taxon>
        <taxon>Cottioidei</taxon>
        <taxon>Cottales</taxon>
        <taxon>Liparidae</taxon>
        <taxon>Liparis</taxon>
    </lineage>
</organism>
<dbReference type="Proteomes" id="UP000314294">
    <property type="component" value="Unassembled WGS sequence"/>
</dbReference>
<evidence type="ECO:0000313" key="1">
    <source>
        <dbReference type="EMBL" id="TNN23087.1"/>
    </source>
</evidence>
<proteinExistence type="predicted"/>
<dbReference type="EMBL" id="SRLO01019863">
    <property type="protein sequence ID" value="TNN23087.1"/>
    <property type="molecule type" value="Genomic_DNA"/>
</dbReference>
<reference evidence="1 2" key="1">
    <citation type="submission" date="2019-03" db="EMBL/GenBank/DDBJ databases">
        <title>First draft genome of Liparis tanakae, snailfish: a comprehensive survey of snailfish specific genes.</title>
        <authorList>
            <person name="Kim W."/>
            <person name="Song I."/>
            <person name="Jeong J.-H."/>
            <person name="Kim D."/>
            <person name="Kim S."/>
            <person name="Ryu S."/>
            <person name="Song J.Y."/>
            <person name="Lee S.K."/>
        </authorList>
    </citation>
    <scope>NUCLEOTIDE SEQUENCE [LARGE SCALE GENOMIC DNA]</scope>
    <source>
        <tissue evidence="1">Muscle</tissue>
    </source>
</reference>